<dbReference type="RefSeq" id="XP_003289231.1">
    <property type="nucleotide sequence ID" value="XM_003289183.1"/>
</dbReference>
<dbReference type="VEuPathDB" id="AmoebaDB:DICPUDRAFT_92262"/>
<dbReference type="KEGG" id="dpp:DICPUDRAFT_92262"/>
<dbReference type="InParanoid" id="F0ZP86"/>
<organism evidence="2 3">
    <name type="scientific">Dictyostelium purpureum</name>
    <name type="common">Slime mold</name>
    <dbReference type="NCBI Taxonomy" id="5786"/>
    <lineage>
        <taxon>Eukaryota</taxon>
        <taxon>Amoebozoa</taxon>
        <taxon>Evosea</taxon>
        <taxon>Eumycetozoa</taxon>
        <taxon>Dictyostelia</taxon>
        <taxon>Dictyosteliales</taxon>
        <taxon>Dictyosteliaceae</taxon>
        <taxon>Dictyostelium</taxon>
    </lineage>
</organism>
<name>F0ZP86_DICPU</name>
<dbReference type="Proteomes" id="UP000001064">
    <property type="component" value="Unassembled WGS sequence"/>
</dbReference>
<accession>F0ZP86</accession>
<protein>
    <submittedName>
        <fullName evidence="2">Expressed protein</fullName>
    </submittedName>
</protein>
<proteinExistence type="predicted"/>
<evidence type="ECO:0000256" key="1">
    <source>
        <dbReference type="SAM" id="Phobius"/>
    </source>
</evidence>
<keyword evidence="1" id="KW-0812">Transmembrane</keyword>
<keyword evidence="1" id="KW-0472">Membrane</keyword>
<dbReference type="EMBL" id="GL871105">
    <property type="protein sequence ID" value="EGC34262.1"/>
    <property type="molecule type" value="Genomic_DNA"/>
</dbReference>
<sequence length="160" mass="17229">MTISNNGTYYLKTFNEPGCTEENKASVSSVKFDCDNNINNVGGFNIQCRPAQMGVFYTLSSDKCPSIKGELNKCISFEEETCGYKSARFSSSNGDSPNFAGYSNSYCGSNDDGDVISSFGVSCIKSAESKAYDLECNDSSAATLVFSSSLLLFVILFALL</sequence>
<keyword evidence="3" id="KW-1185">Reference proteome</keyword>
<dbReference type="AlphaFoldDB" id="F0ZP86"/>
<feature type="transmembrane region" description="Helical" evidence="1">
    <location>
        <begin position="141"/>
        <end position="159"/>
    </location>
</feature>
<dbReference type="GeneID" id="10500205"/>
<reference evidence="3" key="1">
    <citation type="journal article" date="2011" name="Genome Biol.">
        <title>Comparative genomics of the social amoebae Dictyostelium discoideum and Dictyostelium purpureum.</title>
        <authorList>
            <consortium name="US DOE Joint Genome Institute (JGI-PGF)"/>
            <person name="Sucgang R."/>
            <person name="Kuo A."/>
            <person name="Tian X."/>
            <person name="Salerno W."/>
            <person name="Parikh A."/>
            <person name="Feasley C.L."/>
            <person name="Dalin E."/>
            <person name="Tu H."/>
            <person name="Huang E."/>
            <person name="Barry K."/>
            <person name="Lindquist E."/>
            <person name="Shapiro H."/>
            <person name="Bruce D."/>
            <person name="Schmutz J."/>
            <person name="Salamov A."/>
            <person name="Fey P."/>
            <person name="Gaudet P."/>
            <person name="Anjard C."/>
            <person name="Babu M.M."/>
            <person name="Basu S."/>
            <person name="Bushmanova Y."/>
            <person name="van der Wel H."/>
            <person name="Katoh-Kurasawa M."/>
            <person name="Dinh C."/>
            <person name="Coutinho P.M."/>
            <person name="Saito T."/>
            <person name="Elias M."/>
            <person name="Schaap P."/>
            <person name="Kay R.R."/>
            <person name="Henrissat B."/>
            <person name="Eichinger L."/>
            <person name="Rivero F."/>
            <person name="Putnam N.H."/>
            <person name="West C.M."/>
            <person name="Loomis W.F."/>
            <person name="Chisholm R.L."/>
            <person name="Shaulsky G."/>
            <person name="Strassmann J.E."/>
            <person name="Queller D.C."/>
            <person name="Kuspa A."/>
            <person name="Grigoriev I.V."/>
        </authorList>
    </citation>
    <scope>NUCLEOTIDE SEQUENCE [LARGE SCALE GENOMIC DNA]</scope>
    <source>
        <strain evidence="3">QSDP1</strain>
    </source>
</reference>
<gene>
    <name evidence="2" type="ORF">DICPUDRAFT_92262</name>
</gene>
<keyword evidence="1" id="KW-1133">Transmembrane helix</keyword>
<evidence type="ECO:0000313" key="3">
    <source>
        <dbReference type="Proteomes" id="UP000001064"/>
    </source>
</evidence>
<evidence type="ECO:0000313" key="2">
    <source>
        <dbReference type="EMBL" id="EGC34262.1"/>
    </source>
</evidence>